<feature type="compositionally biased region" description="Low complexity" evidence="9">
    <location>
        <begin position="259"/>
        <end position="278"/>
    </location>
</feature>
<evidence type="ECO:0000256" key="2">
    <source>
        <dbReference type="ARBA" id="ARBA00012483"/>
    </source>
</evidence>
<dbReference type="Pfam" id="PF13639">
    <property type="entry name" value="zf-RING_2"/>
    <property type="match status" value="1"/>
</dbReference>
<dbReference type="SMART" id="SM00184">
    <property type="entry name" value="RING"/>
    <property type="match status" value="1"/>
</dbReference>
<dbReference type="SUPFAM" id="SSF57850">
    <property type="entry name" value="RING/U-box"/>
    <property type="match status" value="1"/>
</dbReference>
<dbReference type="Proteomes" id="UP000594263">
    <property type="component" value="Unplaced"/>
</dbReference>
<evidence type="ECO:0000313" key="12">
    <source>
        <dbReference type="Proteomes" id="UP000594263"/>
    </source>
</evidence>
<dbReference type="FunFam" id="3.30.40.10:FF:000022">
    <property type="entry name" value="E3 ubiquitin-protein ligase RING1-like"/>
    <property type="match status" value="1"/>
</dbReference>
<dbReference type="Gramene" id="Kaladp0095s0160.2.v1.1">
    <property type="protein sequence ID" value="Kaladp0095s0160.2.v1.1.CDS.1"/>
    <property type="gene ID" value="Kaladp0095s0160.v1.1"/>
</dbReference>
<keyword evidence="12" id="KW-1185">Reference proteome</keyword>
<evidence type="ECO:0000256" key="8">
    <source>
        <dbReference type="PROSITE-ProRule" id="PRU00175"/>
    </source>
</evidence>
<evidence type="ECO:0000256" key="3">
    <source>
        <dbReference type="ARBA" id="ARBA00022679"/>
    </source>
</evidence>
<keyword evidence="4" id="KW-0479">Metal-binding</keyword>
<evidence type="ECO:0000256" key="6">
    <source>
        <dbReference type="ARBA" id="ARBA00022786"/>
    </source>
</evidence>
<keyword evidence="5 8" id="KW-0863">Zinc-finger</keyword>
<keyword evidence="6" id="KW-0833">Ubl conjugation pathway</keyword>
<dbReference type="EnsemblPlants" id="Kaladp0095s0160.3.v1.1">
    <property type="protein sequence ID" value="Kaladp0095s0160.3.v1.1.CDS.1"/>
    <property type="gene ID" value="Kaladp0095s0160.v1.1"/>
</dbReference>
<evidence type="ECO:0000256" key="7">
    <source>
        <dbReference type="ARBA" id="ARBA00022833"/>
    </source>
</evidence>
<feature type="compositionally biased region" description="Low complexity" evidence="9">
    <location>
        <begin position="240"/>
        <end position="251"/>
    </location>
</feature>
<dbReference type="PANTHER" id="PTHR15710">
    <property type="entry name" value="E3 UBIQUITIN-PROTEIN LIGASE PRAJA"/>
    <property type="match status" value="1"/>
</dbReference>
<protein>
    <recommendedName>
        <fullName evidence="2">RING-type E3 ubiquitin transferase</fullName>
        <ecNumber evidence="2">2.3.2.27</ecNumber>
    </recommendedName>
</protein>
<proteinExistence type="predicted"/>
<feature type="region of interest" description="Disordered" evidence="9">
    <location>
        <begin position="238"/>
        <end position="299"/>
    </location>
</feature>
<evidence type="ECO:0000259" key="10">
    <source>
        <dbReference type="PROSITE" id="PS50089"/>
    </source>
</evidence>
<feature type="compositionally biased region" description="Basic and acidic residues" evidence="9">
    <location>
        <begin position="279"/>
        <end position="288"/>
    </location>
</feature>
<evidence type="ECO:0000256" key="9">
    <source>
        <dbReference type="SAM" id="MobiDB-lite"/>
    </source>
</evidence>
<keyword evidence="3" id="KW-0808">Transferase</keyword>
<dbReference type="Pfam" id="PF14369">
    <property type="entry name" value="Zn_ribbon_19"/>
    <property type="match status" value="1"/>
</dbReference>
<feature type="region of interest" description="Disordered" evidence="9">
    <location>
        <begin position="157"/>
        <end position="177"/>
    </location>
</feature>
<sequence length="299" mass="33157">MSGGRNTHWCHRCRQPVCLRARDAVICPICNGGFVQTLDEVSRGRPVDFFGLDDHDDFHGRRFGTIDALSSFMRRQLEEMHDHGGRFRRSVPDHSLSRGGVPWLVFGGQFPLRRSDQRELQLLFSGGPGIGVTRGGTRDYFMGPGLEELIEQLSISGVGSSQRRGPPAASRSSINAMPTVKIKKSHLRSDSQCPVCMERFELGSEAKQMPCKHLYHSACITPWLAQHNSCPVCRYEMPTQGSSSGRSQGRRNPFSFLWRSGSSNSRRSAAAPSTSSSTSHEDNLDHHPAPAGYSGWPFN</sequence>
<dbReference type="GO" id="GO:0016567">
    <property type="term" value="P:protein ubiquitination"/>
    <property type="evidence" value="ECO:0007669"/>
    <property type="project" value="TreeGrafter"/>
</dbReference>
<dbReference type="InterPro" id="IPR039525">
    <property type="entry name" value="RNF126-like_zinc-ribbon"/>
</dbReference>
<dbReference type="Gramene" id="Kaladp0095s0160.3.v1.1">
    <property type="protein sequence ID" value="Kaladp0095s0160.3.v1.1.CDS.1"/>
    <property type="gene ID" value="Kaladp0095s0160.v1.1"/>
</dbReference>
<comment type="catalytic activity">
    <reaction evidence="1">
        <text>S-ubiquitinyl-[E2 ubiquitin-conjugating enzyme]-L-cysteine + [acceptor protein]-L-lysine = [E2 ubiquitin-conjugating enzyme]-L-cysteine + N(6)-ubiquitinyl-[acceptor protein]-L-lysine.</text>
        <dbReference type="EC" id="2.3.2.27"/>
    </reaction>
</comment>
<dbReference type="InterPro" id="IPR001841">
    <property type="entry name" value="Znf_RING"/>
</dbReference>
<dbReference type="EnsemblPlants" id="Kaladp0095s0160.2.v1.1">
    <property type="protein sequence ID" value="Kaladp0095s0160.2.v1.1.CDS.1"/>
    <property type="gene ID" value="Kaladp0095s0160.v1.1"/>
</dbReference>
<dbReference type="CDD" id="cd16667">
    <property type="entry name" value="RING-H2_RNF126-like"/>
    <property type="match status" value="1"/>
</dbReference>
<dbReference type="GO" id="GO:0061630">
    <property type="term" value="F:ubiquitin protein ligase activity"/>
    <property type="evidence" value="ECO:0007669"/>
    <property type="project" value="UniProtKB-EC"/>
</dbReference>
<dbReference type="EnsemblPlants" id="Kaladp0095s0160.1.v1.1">
    <property type="protein sequence ID" value="Kaladp0095s0160.1.v1.1.CDS.1"/>
    <property type="gene ID" value="Kaladp0095s0160.v1.1"/>
</dbReference>
<name>A0A7N0V136_KALFE</name>
<dbReference type="OMA" id="DMVHVNP"/>
<dbReference type="EnsemblPlants" id="Kaladp0095s0160.4.v1.1">
    <property type="protein sequence ID" value="Kaladp0095s0160.4.v1.1.CDS.1"/>
    <property type="gene ID" value="Kaladp0095s0160.v1.1"/>
</dbReference>
<dbReference type="InterPro" id="IPR013083">
    <property type="entry name" value="Znf_RING/FYVE/PHD"/>
</dbReference>
<accession>A0A7N0V136</accession>
<dbReference type="PROSITE" id="PS50089">
    <property type="entry name" value="ZF_RING_2"/>
    <property type="match status" value="1"/>
</dbReference>
<dbReference type="Gramene" id="Kaladp0095s0160.1.v1.1">
    <property type="protein sequence ID" value="Kaladp0095s0160.1.v1.1.CDS.1"/>
    <property type="gene ID" value="Kaladp0095s0160.v1.1"/>
</dbReference>
<dbReference type="Gramene" id="Kaladp0095s0160.4.v1.1">
    <property type="protein sequence ID" value="Kaladp0095s0160.4.v1.1.CDS.1"/>
    <property type="gene ID" value="Kaladp0095s0160.v1.1"/>
</dbReference>
<evidence type="ECO:0000256" key="5">
    <source>
        <dbReference type="ARBA" id="ARBA00022771"/>
    </source>
</evidence>
<dbReference type="Gene3D" id="3.30.40.10">
    <property type="entry name" value="Zinc/RING finger domain, C3HC4 (zinc finger)"/>
    <property type="match status" value="1"/>
</dbReference>
<dbReference type="PANTHER" id="PTHR15710:SF34">
    <property type="entry name" value="E3 UBIQUITIN-PROTEIN LIGASE RHC1A-RELATED"/>
    <property type="match status" value="1"/>
</dbReference>
<reference evidence="11" key="1">
    <citation type="submission" date="2021-01" db="UniProtKB">
        <authorList>
            <consortium name="EnsemblPlants"/>
        </authorList>
    </citation>
    <scope>IDENTIFICATION</scope>
</reference>
<feature type="domain" description="RING-type" evidence="10">
    <location>
        <begin position="193"/>
        <end position="234"/>
    </location>
</feature>
<evidence type="ECO:0000256" key="4">
    <source>
        <dbReference type="ARBA" id="ARBA00022723"/>
    </source>
</evidence>
<organism evidence="11 12">
    <name type="scientific">Kalanchoe fedtschenkoi</name>
    <name type="common">Lavender scallops</name>
    <name type="synonym">South American air plant</name>
    <dbReference type="NCBI Taxonomy" id="63787"/>
    <lineage>
        <taxon>Eukaryota</taxon>
        <taxon>Viridiplantae</taxon>
        <taxon>Streptophyta</taxon>
        <taxon>Embryophyta</taxon>
        <taxon>Tracheophyta</taxon>
        <taxon>Spermatophyta</taxon>
        <taxon>Magnoliopsida</taxon>
        <taxon>eudicotyledons</taxon>
        <taxon>Gunneridae</taxon>
        <taxon>Pentapetalae</taxon>
        <taxon>Saxifragales</taxon>
        <taxon>Crassulaceae</taxon>
        <taxon>Kalanchoe</taxon>
    </lineage>
</organism>
<dbReference type="GO" id="GO:0005737">
    <property type="term" value="C:cytoplasm"/>
    <property type="evidence" value="ECO:0007669"/>
    <property type="project" value="TreeGrafter"/>
</dbReference>
<dbReference type="AlphaFoldDB" id="A0A7N0V136"/>
<dbReference type="EC" id="2.3.2.27" evidence="2"/>
<keyword evidence="7" id="KW-0862">Zinc</keyword>
<dbReference type="GO" id="GO:0008270">
    <property type="term" value="F:zinc ion binding"/>
    <property type="evidence" value="ECO:0007669"/>
    <property type="project" value="UniProtKB-KW"/>
</dbReference>
<evidence type="ECO:0000313" key="11">
    <source>
        <dbReference type="EnsemblPlants" id="Kaladp0095s0160.1.v1.1.CDS.1"/>
    </source>
</evidence>
<evidence type="ECO:0000256" key="1">
    <source>
        <dbReference type="ARBA" id="ARBA00000900"/>
    </source>
</evidence>